<evidence type="ECO:0000313" key="3">
    <source>
        <dbReference type="EMBL" id="RBW69556.1"/>
    </source>
</evidence>
<dbReference type="GO" id="GO:0008933">
    <property type="term" value="F:peptidoglycan lytic transglycosylase activity"/>
    <property type="evidence" value="ECO:0007669"/>
    <property type="project" value="InterPro"/>
</dbReference>
<evidence type="ECO:0000259" key="2">
    <source>
        <dbReference type="Pfam" id="PF01464"/>
    </source>
</evidence>
<dbReference type="Proteomes" id="UP000253314">
    <property type="component" value="Unassembled WGS sequence"/>
</dbReference>
<dbReference type="PROSITE" id="PS00922">
    <property type="entry name" value="TRANSGLYCOSYLASE"/>
    <property type="match status" value="1"/>
</dbReference>
<keyword evidence="4" id="KW-1185">Reference proteome</keyword>
<gene>
    <name evidence="3" type="ORF">DS031_11470</name>
</gene>
<sequence>MIELQAVKQFNFIPNRQDSNAPVSPLFIELLEQEIAAKNIASRIENTEAIKRSELPLNQRQPVLASTTSIKGQTFDSYIEQAANKYHVDPNLIRAVIKQESNFNPNSRSYAGAMGLMQLMPKTAAGLGVNDPYDPKQNIEGGTKYLKQMLTRYKGNIVLALAAYNAGPGNVDKYGGVPPFTETKNYVQKVLKNYQV</sequence>
<accession>A0A366XV74</accession>
<dbReference type="CDD" id="cd00254">
    <property type="entry name" value="LT-like"/>
    <property type="match status" value="1"/>
</dbReference>
<feature type="domain" description="Transglycosylase SLT" evidence="2">
    <location>
        <begin position="78"/>
        <end position="185"/>
    </location>
</feature>
<dbReference type="InterPro" id="IPR008258">
    <property type="entry name" value="Transglycosylase_SLT_dom_1"/>
</dbReference>
<dbReference type="GO" id="GO:0016020">
    <property type="term" value="C:membrane"/>
    <property type="evidence" value="ECO:0007669"/>
    <property type="project" value="InterPro"/>
</dbReference>
<dbReference type="InterPro" id="IPR023346">
    <property type="entry name" value="Lysozyme-like_dom_sf"/>
</dbReference>
<proteinExistence type="inferred from homology"/>
<dbReference type="Pfam" id="PF01464">
    <property type="entry name" value="SLT"/>
    <property type="match status" value="1"/>
</dbReference>
<dbReference type="PANTHER" id="PTHR37423">
    <property type="entry name" value="SOLUBLE LYTIC MUREIN TRANSGLYCOSYLASE-RELATED"/>
    <property type="match status" value="1"/>
</dbReference>
<evidence type="ECO:0000313" key="4">
    <source>
        <dbReference type="Proteomes" id="UP000253314"/>
    </source>
</evidence>
<dbReference type="EMBL" id="QOCW01000010">
    <property type="protein sequence ID" value="RBW69556.1"/>
    <property type="molecule type" value="Genomic_DNA"/>
</dbReference>
<comment type="similarity">
    <text evidence="1">Belongs to the transglycosylase Slt family.</text>
</comment>
<organism evidence="3 4">
    <name type="scientific">Bacillus taeanensis</name>
    <dbReference type="NCBI Taxonomy" id="273032"/>
    <lineage>
        <taxon>Bacteria</taxon>
        <taxon>Bacillati</taxon>
        <taxon>Bacillota</taxon>
        <taxon>Bacilli</taxon>
        <taxon>Bacillales</taxon>
        <taxon>Bacillaceae</taxon>
        <taxon>Bacillus</taxon>
    </lineage>
</organism>
<dbReference type="Gene3D" id="1.10.530.10">
    <property type="match status" value="1"/>
</dbReference>
<dbReference type="InterPro" id="IPR000189">
    <property type="entry name" value="Transglyc_AS"/>
</dbReference>
<dbReference type="GO" id="GO:0000270">
    <property type="term" value="P:peptidoglycan metabolic process"/>
    <property type="evidence" value="ECO:0007669"/>
    <property type="project" value="InterPro"/>
</dbReference>
<comment type="caution">
    <text evidence="3">The sequence shown here is derived from an EMBL/GenBank/DDBJ whole genome shotgun (WGS) entry which is preliminary data.</text>
</comment>
<dbReference type="AlphaFoldDB" id="A0A366XV74"/>
<reference evidence="3 4" key="1">
    <citation type="submission" date="2018-07" db="EMBL/GenBank/DDBJ databases">
        <title>Lottiidibacillus patelloidae gen. nov., sp. nov., isolated from the intestinal tract of a marine limpet and the reclassification of B. taeanensis BH030017T, B. algicola KMM 3737T and B. hwajinpoensis SW-72T as genus Lottiidibacillus.</title>
        <authorList>
            <person name="Liu R."/>
            <person name="Huang Z."/>
        </authorList>
    </citation>
    <scope>NUCLEOTIDE SEQUENCE [LARGE SCALE GENOMIC DNA]</scope>
    <source>
        <strain evidence="3 4">BH030017</strain>
    </source>
</reference>
<dbReference type="SUPFAM" id="SSF53955">
    <property type="entry name" value="Lysozyme-like"/>
    <property type="match status" value="1"/>
</dbReference>
<evidence type="ECO:0000256" key="1">
    <source>
        <dbReference type="ARBA" id="ARBA00007734"/>
    </source>
</evidence>
<protein>
    <submittedName>
        <fullName evidence="3">Lytic transglycosylase domain-containing protein</fullName>
    </submittedName>
</protein>
<name>A0A366XV74_9BACI</name>
<dbReference type="PANTHER" id="PTHR37423:SF2">
    <property type="entry name" value="MEMBRANE-BOUND LYTIC MUREIN TRANSGLYCOSYLASE C"/>
    <property type="match status" value="1"/>
</dbReference>
<dbReference type="OrthoDB" id="9815002at2"/>